<sequence>MSATDTLPAGLAAQLDALRGDYERDGAVCVRGAFGPEWLAMLDRGIERNMREPGPMGKRYTPEGKPGMFFADYCNWQRIPEYGEFLFHSPAAGVVGRLMGSRKVNLFHEHVLVKEPGTLEPTPWHHDQPYWTVDGAQVCSLWMALEPVPREAGVEYVAGSHRWGRWFRPKRFADQQDHPTDEFETMPDMEQVKRENRLLGWDLEPGDCVVFQGLTLHGAPGNHLPTRRRAVSSRWTGDDATYVLRNGFMSPPPLPGAPEPGGPMDSPVFPVVWRG</sequence>
<proteinExistence type="predicted"/>
<dbReference type="eggNOG" id="COG5285">
    <property type="taxonomic scope" value="Bacteria"/>
</dbReference>
<accession>A0A1L7AEZ7</accession>
<dbReference type="SUPFAM" id="SSF51197">
    <property type="entry name" value="Clavaminate synthase-like"/>
    <property type="match status" value="1"/>
</dbReference>
<protein>
    <submittedName>
        <fullName evidence="1">Phytanoyl-CoA dioxygenase</fullName>
    </submittedName>
</protein>
<keyword evidence="1" id="KW-0223">Dioxygenase</keyword>
<name>A0A1L7AEZ7_9PROT</name>
<gene>
    <name evidence="1" type="ORF">RGI145_09145</name>
</gene>
<dbReference type="EMBL" id="CP015583">
    <property type="protein sequence ID" value="APT57239.1"/>
    <property type="molecule type" value="Genomic_DNA"/>
</dbReference>
<dbReference type="PANTHER" id="PTHR20883:SF49">
    <property type="entry name" value="PHYTANOYL-COA DIOXYGENASE"/>
    <property type="match status" value="1"/>
</dbReference>
<dbReference type="InterPro" id="IPR008775">
    <property type="entry name" value="Phytyl_CoA_dOase-like"/>
</dbReference>
<dbReference type="GO" id="GO:0005506">
    <property type="term" value="F:iron ion binding"/>
    <property type="evidence" value="ECO:0007669"/>
    <property type="project" value="UniProtKB-ARBA"/>
</dbReference>
<reference evidence="1 2" key="1">
    <citation type="submission" date="2016-05" db="EMBL/GenBank/DDBJ databases">
        <title>Complete Genome and Methylome Analysis of Psychrotrophic Bacterial Isolates from Antarctic Lake Untersee.</title>
        <authorList>
            <person name="Fomenkov A."/>
            <person name="Akimov V.N."/>
            <person name="Vasilyeva L.V."/>
            <person name="Andersen D."/>
            <person name="Vincze T."/>
            <person name="Roberts R.J."/>
        </authorList>
    </citation>
    <scope>NUCLEOTIDE SEQUENCE [LARGE SCALE GENOMIC DNA]</scope>
    <source>
        <strain evidence="1 2">U14-5</strain>
    </source>
</reference>
<dbReference type="STRING" id="257708.RGI145_09145"/>
<dbReference type="PANTHER" id="PTHR20883">
    <property type="entry name" value="PHYTANOYL-COA DIOXYGENASE DOMAIN CONTAINING 1"/>
    <property type="match status" value="1"/>
</dbReference>
<dbReference type="AlphaFoldDB" id="A0A1L7AEZ7"/>
<dbReference type="RefSeq" id="WP_075798129.1">
    <property type="nucleotide sequence ID" value="NZ_CP015583.1"/>
</dbReference>
<evidence type="ECO:0000313" key="1">
    <source>
        <dbReference type="EMBL" id="APT57239.1"/>
    </source>
</evidence>
<dbReference type="Proteomes" id="UP000185494">
    <property type="component" value="Chromosome 1"/>
</dbReference>
<dbReference type="GO" id="GO:0016706">
    <property type="term" value="F:2-oxoglutarate-dependent dioxygenase activity"/>
    <property type="evidence" value="ECO:0007669"/>
    <property type="project" value="UniProtKB-ARBA"/>
</dbReference>
<organism evidence="1 2">
    <name type="scientific">Roseomonas gilardii</name>
    <dbReference type="NCBI Taxonomy" id="257708"/>
    <lineage>
        <taxon>Bacteria</taxon>
        <taxon>Pseudomonadati</taxon>
        <taxon>Pseudomonadota</taxon>
        <taxon>Alphaproteobacteria</taxon>
        <taxon>Acetobacterales</taxon>
        <taxon>Roseomonadaceae</taxon>
        <taxon>Roseomonas</taxon>
    </lineage>
</organism>
<evidence type="ECO:0000313" key="2">
    <source>
        <dbReference type="Proteomes" id="UP000185494"/>
    </source>
</evidence>
<dbReference type="Gene3D" id="2.60.120.620">
    <property type="entry name" value="q2cbj1_9rhob like domain"/>
    <property type="match status" value="1"/>
</dbReference>
<dbReference type="Pfam" id="PF05721">
    <property type="entry name" value="PhyH"/>
    <property type="match status" value="1"/>
</dbReference>
<dbReference type="KEGG" id="rgi:RGI145_09145"/>
<keyword evidence="1" id="KW-0560">Oxidoreductase</keyword>